<evidence type="ECO:0000256" key="2">
    <source>
        <dbReference type="ARBA" id="ARBA00022679"/>
    </source>
</evidence>
<dbReference type="GO" id="GO:0000428">
    <property type="term" value="C:DNA-directed RNA polymerase complex"/>
    <property type="evidence" value="ECO:0007669"/>
    <property type="project" value="UniProtKB-KW"/>
</dbReference>
<proteinExistence type="predicted"/>
<accession>G7KSB7</accession>
<dbReference type="EnsemblPlants" id="AES79538">
    <property type="protein sequence ID" value="AES79538"/>
    <property type="gene ID" value="MTR_7g069560"/>
</dbReference>
<keyword evidence="1 5" id="KW-0240">DNA-directed RNA polymerase</keyword>
<evidence type="ECO:0000256" key="4">
    <source>
        <dbReference type="ARBA" id="ARBA00023163"/>
    </source>
</evidence>
<name>G7KSB7_MEDTR</name>
<dbReference type="eggNOG" id="ENOG502QPYA">
    <property type="taxonomic scope" value="Eukaryota"/>
</dbReference>
<protein>
    <submittedName>
        <fullName evidence="5">DNA-directed RNA polymerase subunit beta</fullName>
    </submittedName>
</protein>
<reference evidence="5 7" key="1">
    <citation type="journal article" date="2011" name="Nature">
        <title>The Medicago genome provides insight into the evolution of rhizobial symbioses.</title>
        <authorList>
            <person name="Young N.D."/>
            <person name="Debelle F."/>
            <person name="Oldroyd G.E."/>
            <person name="Geurts R."/>
            <person name="Cannon S.B."/>
            <person name="Udvardi M.K."/>
            <person name="Benedito V.A."/>
            <person name="Mayer K.F."/>
            <person name="Gouzy J."/>
            <person name="Schoof H."/>
            <person name="Van de Peer Y."/>
            <person name="Proost S."/>
            <person name="Cook D.R."/>
            <person name="Meyers B.C."/>
            <person name="Spannagl M."/>
            <person name="Cheung F."/>
            <person name="De Mita S."/>
            <person name="Krishnakumar V."/>
            <person name="Gundlach H."/>
            <person name="Zhou S."/>
            <person name="Mudge J."/>
            <person name="Bharti A.K."/>
            <person name="Murray J.D."/>
            <person name="Naoumkina M.A."/>
            <person name="Rosen B."/>
            <person name="Silverstein K.A."/>
            <person name="Tang H."/>
            <person name="Rombauts S."/>
            <person name="Zhao P.X."/>
            <person name="Zhou P."/>
            <person name="Barbe V."/>
            <person name="Bardou P."/>
            <person name="Bechner M."/>
            <person name="Bellec A."/>
            <person name="Berger A."/>
            <person name="Berges H."/>
            <person name="Bidwell S."/>
            <person name="Bisseling T."/>
            <person name="Choisne N."/>
            <person name="Couloux A."/>
            <person name="Denny R."/>
            <person name="Deshpande S."/>
            <person name="Dai X."/>
            <person name="Doyle J.J."/>
            <person name="Dudez A.M."/>
            <person name="Farmer A.D."/>
            <person name="Fouteau S."/>
            <person name="Franken C."/>
            <person name="Gibelin C."/>
            <person name="Gish J."/>
            <person name="Goldstein S."/>
            <person name="Gonzalez A.J."/>
            <person name="Green P.J."/>
            <person name="Hallab A."/>
            <person name="Hartog M."/>
            <person name="Hua A."/>
            <person name="Humphray S.J."/>
            <person name="Jeong D.H."/>
            <person name="Jing Y."/>
            <person name="Jocker A."/>
            <person name="Kenton S.M."/>
            <person name="Kim D.J."/>
            <person name="Klee K."/>
            <person name="Lai H."/>
            <person name="Lang C."/>
            <person name="Lin S."/>
            <person name="Macmil S.L."/>
            <person name="Magdelenat G."/>
            <person name="Matthews L."/>
            <person name="McCorrison J."/>
            <person name="Monaghan E.L."/>
            <person name="Mun J.H."/>
            <person name="Najar F.Z."/>
            <person name="Nicholson C."/>
            <person name="Noirot C."/>
            <person name="O'Bleness M."/>
            <person name="Paule C.R."/>
            <person name="Poulain J."/>
            <person name="Prion F."/>
            <person name="Qin B."/>
            <person name="Qu C."/>
            <person name="Retzel E.F."/>
            <person name="Riddle C."/>
            <person name="Sallet E."/>
            <person name="Samain S."/>
            <person name="Samson N."/>
            <person name="Sanders I."/>
            <person name="Saurat O."/>
            <person name="Scarpelli C."/>
            <person name="Schiex T."/>
            <person name="Segurens B."/>
            <person name="Severin A.J."/>
            <person name="Sherrier D.J."/>
            <person name="Shi R."/>
            <person name="Sims S."/>
            <person name="Singer S.R."/>
            <person name="Sinharoy S."/>
            <person name="Sterck L."/>
            <person name="Viollet A."/>
            <person name="Wang B.B."/>
            <person name="Wang K."/>
            <person name="Wang M."/>
            <person name="Wang X."/>
            <person name="Warfsmann J."/>
            <person name="Weissenbach J."/>
            <person name="White D.D."/>
            <person name="White J.D."/>
            <person name="Wiley G.B."/>
            <person name="Wincker P."/>
            <person name="Xing Y."/>
            <person name="Yang L."/>
            <person name="Yao Z."/>
            <person name="Ying F."/>
            <person name="Zhai J."/>
            <person name="Zhou L."/>
            <person name="Zuber A."/>
            <person name="Denarie J."/>
            <person name="Dixon R.A."/>
            <person name="May G.D."/>
            <person name="Schwartz D.C."/>
            <person name="Rogers J."/>
            <person name="Quetier F."/>
            <person name="Town C.D."/>
            <person name="Roe B.A."/>
        </authorList>
    </citation>
    <scope>NUCLEOTIDE SEQUENCE [LARGE SCALE GENOMIC DNA]</scope>
    <source>
        <strain evidence="5">A17</strain>
        <strain evidence="6 7">cv. Jemalong A17</strain>
    </source>
</reference>
<dbReference type="AlphaFoldDB" id="G7KSB7"/>
<keyword evidence="3" id="KW-0548">Nucleotidyltransferase</keyword>
<dbReference type="Gene3D" id="1.10.1790.20">
    <property type="match status" value="1"/>
</dbReference>
<keyword evidence="7" id="KW-1185">Reference proteome</keyword>
<dbReference type="PaxDb" id="3880-AES79538"/>
<reference evidence="6" key="3">
    <citation type="submission" date="2015-04" db="UniProtKB">
        <authorList>
            <consortium name="EnsemblPlants"/>
        </authorList>
    </citation>
    <scope>IDENTIFICATION</scope>
    <source>
        <strain evidence="6">cv. Jemalong A17</strain>
    </source>
</reference>
<evidence type="ECO:0000313" key="5">
    <source>
        <dbReference type="EMBL" id="AES79538.1"/>
    </source>
</evidence>
<evidence type="ECO:0000313" key="6">
    <source>
        <dbReference type="EnsemblPlants" id="AES79538"/>
    </source>
</evidence>
<dbReference type="CDD" id="cd02655">
    <property type="entry name" value="RNAP_beta'_C"/>
    <property type="match status" value="1"/>
</dbReference>
<dbReference type="Proteomes" id="UP000002051">
    <property type="component" value="Unassembled WGS sequence"/>
</dbReference>
<organism evidence="5 7">
    <name type="scientific">Medicago truncatula</name>
    <name type="common">Barrel medic</name>
    <name type="synonym">Medicago tribuloides</name>
    <dbReference type="NCBI Taxonomy" id="3880"/>
    <lineage>
        <taxon>Eukaryota</taxon>
        <taxon>Viridiplantae</taxon>
        <taxon>Streptophyta</taxon>
        <taxon>Embryophyta</taxon>
        <taxon>Tracheophyta</taxon>
        <taxon>Spermatophyta</taxon>
        <taxon>Magnoliopsida</taxon>
        <taxon>eudicotyledons</taxon>
        <taxon>Gunneridae</taxon>
        <taxon>Pentapetalae</taxon>
        <taxon>rosids</taxon>
        <taxon>fabids</taxon>
        <taxon>Fabales</taxon>
        <taxon>Fabaceae</taxon>
        <taxon>Papilionoideae</taxon>
        <taxon>50 kb inversion clade</taxon>
        <taxon>NPAAA clade</taxon>
        <taxon>Hologalegina</taxon>
        <taxon>IRL clade</taxon>
        <taxon>Trifolieae</taxon>
        <taxon>Medicago</taxon>
    </lineage>
</organism>
<keyword evidence="4" id="KW-0804">Transcription</keyword>
<dbReference type="InterPro" id="IPR050254">
    <property type="entry name" value="RNA_pol_beta''_euk"/>
</dbReference>
<dbReference type="PANTHER" id="PTHR34995:SF1">
    <property type="entry name" value="DNA-DIRECTED RNA POLYMERASE SUBUNIT BETA"/>
    <property type="match status" value="1"/>
</dbReference>
<gene>
    <name evidence="5" type="ordered locus">MTR_7g069560</name>
</gene>
<sequence>MNRIGSISIHFFSIHYKAKIKKSLSQNHGTICMLLNRNKECRSWIILSSSNCPLGIARQVGNLYSLYRLITHNQISIMKNFQLDKITEIFQVIKYYLMDENDKIFKPDLDSNIVLNPFHLKWYFLHHYYCEKTFTIISLGQFICENICIAKIKNGPHLNLKSATIHGHYGEILYQGDILVTFIYEKSRSGDITQGLPKVEQILEIRSIDSISMNLEKRIDVWNECITRILDIPWGFLIGAELTIGVHIHNRHIEIIVRQITSKVLVSEDGMSNVFLPGELIGLLRAERTGRALEEAICYRALLLGITKTSLNTQSFISEASFQETARVLAKAALRGRIDWLKGLKRECCFRGNDTCWYRIIHLKYYTKKKKLSQLTCISNSFILPYY</sequence>
<dbReference type="STRING" id="3880.G7KSB7"/>
<dbReference type="EMBL" id="CM001223">
    <property type="protein sequence ID" value="AES79538.1"/>
    <property type="molecule type" value="Genomic_DNA"/>
</dbReference>
<keyword evidence="2" id="KW-0808">Transferase</keyword>
<dbReference type="PANTHER" id="PTHR34995">
    <property type="entry name" value="DNA-DIRECTED RNA POLYMERASE SUBUNIT BETA"/>
    <property type="match status" value="1"/>
</dbReference>
<dbReference type="Gene3D" id="1.10.150.390">
    <property type="match status" value="1"/>
</dbReference>
<evidence type="ECO:0000313" key="7">
    <source>
        <dbReference type="Proteomes" id="UP000002051"/>
    </source>
</evidence>
<dbReference type="GO" id="GO:0016779">
    <property type="term" value="F:nucleotidyltransferase activity"/>
    <property type="evidence" value="ECO:0007669"/>
    <property type="project" value="UniProtKB-KW"/>
</dbReference>
<dbReference type="HOGENOM" id="CLU_038986_1_0_1"/>
<evidence type="ECO:0000256" key="1">
    <source>
        <dbReference type="ARBA" id="ARBA00022478"/>
    </source>
</evidence>
<dbReference type="SUPFAM" id="SSF64484">
    <property type="entry name" value="beta and beta-prime subunits of DNA dependent RNA-polymerase"/>
    <property type="match status" value="1"/>
</dbReference>
<evidence type="ECO:0000256" key="3">
    <source>
        <dbReference type="ARBA" id="ARBA00022695"/>
    </source>
</evidence>
<reference evidence="5 7" key="2">
    <citation type="journal article" date="2014" name="BMC Genomics">
        <title>An improved genome release (version Mt4.0) for the model legume Medicago truncatula.</title>
        <authorList>
            <person name="Tang H."/>
            <person name="Krishnakumar V."/>
            <person name="Bidwell S."/>
            <person name="Rosen B."/>
            <person name="Chan A."/>
            <person name="Zhou S."/>
            <person name="Gentzbittel L."/>
            <person name="Childs K.L."/>
            <person name="Yandell M."/>
            <person name="Gundlach H."/>
            <person name="Mayer K.F."/>
            <person name="Schwartz D.C."/>
            <person name="Town C.D."/>
        </authorList>
    </citation>
    <scope>GENOME REANNOTATION</scope>
    <source>
        <strain evidence="6 7">cv. Jemalong A17</strain>
    </source>
</reference>